<dbReference type="SUPFAM" id="SSF52833">
    <property type="entry name" value="Thioredoxin-like"/>
    <property type="match status" value="1"/>
</dbReference>
<dbReference type="GO" id="GO:0016491">
    <property type="term" value="F:oxidoreductase activity"/>
    <property type="evidence" value="ECO:0007669"/>
    <property type="project" value="InterPro"/>
</dbReference>
<dbReference type="EMBL" id="JACCCV010000001">
    <property type="protein sequence ID" value="NYF50687.1"/>
    <property type="molecule type" value="Genomic_DNA"/>
</dbReference>
<dbReference type="PANTHER" id="PTHR43640:SF1">
    <property type="entry name" value="THIOREDOXIN-DEPENDENT PEROXIREDOXIN"/>
    <property type="match status" value="1"/>
</dbReference>
<dbReference type="PROSITE" id="PS51352">
    <property type="entry name" value="THIOREDOXIN_2"/>
    <property type="match status" value="1"/>
</dbReference>
<dbReference type="GO" id="GO:0016209">
    <property type="term" value="F:antioxidant activity"/>
    <property type="evidence" value="ECO:0007669"/>
    <property type="project" value="InterPro"/>
</dbReference>
<dbReference type="GO" id="GO:0016853">
    <property type="term" value="F:isomerase activity"/>
    <property type="evidence" value="ECO:0007669"/>
    <property type="project" value="UniProtKB-KW"/>
</dbReference>
<keyword evidence="2" id="KW-0413">Isomerase</keyword>
<dbReference type="AlphaFoldDB" id="A0A7Y9NK79"/>
<protein>
    <submittedName>
        <fullName evidence="2">Thiol-disulfide isomerase/thioredoxin</fullName>
    </submittedName>
</protein>
<dbReference type="InterPro" id="IPR036249">
    <property type="entry name" value="Thioredoxin-like_sf"/>
</dbReference>
<dbReference type="Proteomes" id="UP000534186">
    <property type="component" value="Unassembled WGS sequence"/>
</dbReference>
<sequence length="215" mass="23613">MIVEVVEGVMSRTQSTMVSLGSTAPAFELLDVVSGKAVGRDDVFATASEDARADAANCSTTGCHGLLVMFLCVHCPFVKHVEEELARIGRDYERRIAIAAISSNDVEAYPQDAPAEMKKQAERLGFRFPYLYDETQEVARAYDAACTPDFFLFDAGMTLVYRGQLDDSRPRRGDSGNDLPVTGNDLRAAMDAVIAGKRPDTNQRFSIGCNIKWKE</sequence>
<reference evidence="2 3" key="1">
    <citation type="submission" date="2020-07" db="EMBL/GenBank/DDBJ databases">
        <title>Genomic Encyclopedia of Type Strains, Phase IV (KMG-V): Genome sequencing to study the core and pangenomes of soil and plant-associated prokaryotes.</title>
        <authorList>
            <person name="Whitman W."/>
        </authorList>
    </citation>
    <scope>NUCLEOTIDE SEQUENCE [LARGE SCALE GENOMIC DNA]</scope>
    <source>
        <strain evidence="2 3">M8UP30</strain>
    </source>
</reference>
<dbReference type="InterPro" id="IPR047262">
    <property type="entry name" value="PRX-like1"/>
</dbReference>
<dbReference type="InterPro" id="IPR000866">
    <property type="entry name" value="AhpC/TSA"/>
</dbReference>
<dbReference type="InterPro" id="IPR013766">
    <property type="entry name" value="Thioredoxin_domain"/>
</dbReference>
<dbReference type="PANTHER" id="PTHR43640">
    <property type="entry name" value="OS07G0260300 PROTEIN"/>
    <property type="match status" value="1"/>
</dbReference>
<evidence type="ECO:0000313" key="3">
    <source>
        <dbReference type="Proteomes" id="UP000534186"/>
    </source>
</evidence>
<accession>A0A7Y9NK79</accession>
<comment type="caution">
    <text evidence="2">The sequence shown here is derived from an EMBL/GenBank/DDBJ whole genome shotgun (WGS) entry which is preliminary data.</text>
</comment>
<name>A0A7Y9NK79_9BACT</name>
<proteinExistence type="predicted"/>
<feature type="domain" description="Thioredoxin" evidence="1">
    <location>
        <begin position="18"/>
        <end position="195"/>
    </location>
</feature>
<dbReference type="CDD" id="cd02969">
    <property type="entry name" value="PRX_like1"/>
    <property type="match status" value="1"/>
</dbReference>
<evidence type="ECO:0000259" key="1">
    <source>
        <dbReference type="PROSITE" id="PS51352"/>
    </source>
</evidence>
<evidence type="ECO:0000313" key="2">
    <source>
        <dbReference type="EMBL" id="NYF50687.1"/>
    </source>
</evidence>
<gene>
    <name evidence="2" type="ORF">HDF12_001052</name>
</gene>
<dbReference type="Gene3D" id="3.40.30.10">
    <property type="entry name" value="Glutaredoxin"/>
    <property type="match status" value="1"/>
</dbReference>
<organism evidence="2 3">
    <name type="scientific">Tunturiibacter lichenicola</name>
    <dbReference type="NCBI Taxonomy" id="2051959"/>
    <lineage>
        <taxon>Bacteria</taxon>
        <taxon>Pseudomonadati</taxon>
        <taxon>Acidobacteriota</taxon>
        <taxon>Terriglobia</taxon>
        <taxon>Terriglobales</taxon>
        <taxon>Acidobacteriaceae</taxon>
        <taxon>Tunturiibacter</taxon>
    </lineage>
</organism>
<dbReference type="Pfam" id="PF00578">
    <property type="entry name" value="AhpC-TSA"/>
    <property type="match status" value="1"/>
</dbReference>